<evidence type="ECO:0000256" key="1">
    <source>
        <dbReference type="SAM" id="SignalP"/>
    </source>
</evidence>
<dbReference type="SMART" id="SM00494">
    <property type="entry name" value="ChtBD2"/>
    <property type="match status" value="2"/>
</dbReference>
<dbReference type="STRING" id="7260.A0A0Q9X0G8"/>
<dbReference type="AlphaFoldDB" id="A0A0Q9X0G8"/>
<dbReference type="FunCoup" id="A0A0Q9X0G8">
    <property type="interactions" value="14"/>
</dbReference>
<feature type="domain" description="Chitin-binding type-2" evidence="2">
    <location>
        <begin position="93"/>
        <end position="139"/>
    </location>
</feature>
<accession>A0A0Q9X0G8</accession>
<organism evidence="3 4">
    <name type="scientific">Drosophila willistoni</name>
    <name type="common">Fruit fly</name>
    <dbReference type="NCBI Taxonomy" id="7260"/>
    <lineage>
        <taxon>Eukaryota</taxon>
        <taxon>Metazoa</taxon>
        <taxon>Ecdysozoa</taxon>
        <taxon>Arthropoda</taxon>
        <taxon>Hexapoda</taxon>
        <taxon>Insecta</taxon>
        <taxon>Pterygota</taxon>
        <taxon>Neoptera</taxon>
        <taxon>Endopterygota</taxon>
        <taxon>Diptera</taxon>
        <taxon>Brachycera</taxon>
        <taxon>Muscomorpha</taxon>
        <taxon>Ephydroidea</taxon>
        <taxon>Drosophilidae</taxon>
        <taxon>Drosophila</taxon>
        <taxon>Sophophora</taxon>
    </lineage>
</organism>
<protein>
    <recommendedName>
        <fullName evidence="2">Chitin-binding type-2 domain-containing protein</fullName>
    </recommendedName>
</protein>
<dbReference type="GO" id="GO:0008061">
    <property type="term" value="F:chitin binding"/>
    <property type="evidence" value="ECO:0007669"/>
    <property type="project" value="InterPro"/>
</dbReference>
<evidence type="ECO:0000259" key="2">
    <source>
        <dbReference type="PROSITE" id="PS50940"/>
    </source>
</evidence>
<dbReference type="PROSITE" id="PS50940">
    <property type="entry name" value="CHIT_BIND_II"/>
    <property type="match status" value="2"/>
</dbReference>
<keyword evidence="1" id="KW-0732">Signal</keyword>
<evidence type="ECO:0000313" key="4">
    <source>
        <dbReference type="Proteomes" id="UP000007798"/>
    </source>
</evidence>
<dbReference type="EMBL" id="CH964062">
    <property type="protein sequence ID" value="KRF98952.1"/>
    <property type="molecule type" value="Genomic_DNA"/>
</dbReference>
<dbReference type="Pfam" id="PF01607">
    <property type="entry name" value="CBM_14"/>
    <property type="match status" value="2"/>
</dbReference>
<dbReference type="SUPFAM" id="SSF57625">
    <property type="entry name" value="Invertebrate chitin-binding proteins"/>
    <property type="match status" value="2"/>
</dbReference>
<dbReference type="Proteomes" id="UP000007798">
    <property type="component" value="Unassembled WGS sequence"/>
</dbReference>
<dbReference type="InterPro" id="IPR002557">
    <property type="entry name" value="Chitin-bd_dom"/>
</dbReference>
<proteinExistence type="predicted"/>
<keyword evidence="4" id="KW-1185">Reference proteome</keyword>
<reference evidence="3 4" key="1">
    <citation type="journal article" date="2007" name="Nature">
        <title>Evolution of genes and genomes on the Drosophila phylogeny.</title>
        <authorList>
            <consortium name="Drosophila 12 Genomes Consortium"/>
            <person name="Clark A.G."/>
            <person name="Eisen M.B."/>
            <person name="Smith D.R."/>
            <person name="Bergman C.M."/>
            <person name="Oliver B."/>
            <person name="Markow T.A."/>
            <person name="Kaufman T.C."/>
            <person name="Kellis M."/>
            <person name="Gelbart W."/>
            <person name="Iyer V.N."/>
            <person name="Pollard D.A."/>
            <person name="Sackton T.B."/>
            <person name="Larracuente A.M."/>
            <person name="Singh N.D."/>
            <person name="Abad J.P."/>
            <person name="Abt D.N."/>
            <person name="Adryan B."/>
            <person name="Aguade M."/>
            <person name="Akashi H."/>
            <person name="Anderson W.W."/>
            <person name="Aquadro C.F."/>
            <person name="Ardell D.H."/>
            <person name="Arguello R."/>
            <person name="Artieri C.G."/>
            <person name="Barbash D.A."/>
            <person name="Barker D."/>
            <person name="Barsanti P."/>
            <person name="Batterham P."/>
            <person name="Batzoglou S."/>
            <person name="Begun D."/>
            <person name="Bhutkar A."/>
            <person name="Blanco E."/>
            <person name="Bosak S.A."/>
            <person name="Bradley R.K."/>
            <person name="Brand A.D."/>
            <person name="Brent M.R."/>
            <person name="Brooks A.N."/>
            <person name="Brown R.H."/>
            <person name="Butlin R.K."/>
            <person name="Caggese C."/>
            <person name="Calvi B.R."/>
            <person name="Bernardo de Carvalho A."/>
            <person name="Caspi A."/>
            <person name="Castrezana S."/>
            <person name="Celniker S.E."/>
            <person name="Chang J.L."/>
            <person name="Chapple C."/>
            <person name="Chatterji S."/>
            <person name="Chinwalla A."/>
            <person name="Civetta A."/>
            <person name="Clifton S.W."/>
            <person name="Comeron J.M."/>
            <person name="Costello J.C."/>
            <person name="Coyne J.A."/>
            <person name="Daub J."/>
            <person name="David R.G."/>
            <person name="Delcher A.L."/>
            <person name="Delehaunty K."/>
            <person name="Do C.B."/>
            <person name="Ebling H."/>
            <person name="Edwards K."/>
            <person name="Eickbush T."/>
            <person name="Evans J.D."/>
            <person name="Filipski A."/>
            <person name="Findeiss S."/>
            <person name="Freyhult E."/>
            <person name="Fulton L."/>
            <person name="Fulton R."/>
            <person name="Garcia A.C."/>
            <person name="Gardiner A."/>
            <person name="Garfield D.A."/>
            <person name="Garvin B.E."/>
            <person name="Gibson G."/>
            <person name="Gilbert D."/>
            <person name="Gnerre S."/>
            <person name="Godfrey J."/>
            <person name="Good R."/>
            <person name="Gotea V."/>
            <person name="Gravely B."/>
            <person name="Greenberg A.J."/>
            <person name="Griffiths-Jones S."/>
            <person name="Gross S."/>
            <person name="Guigo R."/>
            <person name="Gustafson E.A."/>
            <person name="Haerty W."/>
            <person name="Hahn M.W."/>
            <person name="Halligan D.L."/>
            <person name="Halpern A.L."/>
            <person name="Halter G.M."/>
            <person name="Han M.V."/>
            <person name="Heger A."/>
            <person name="Hillier L."/>
            <person name="Hinrichs A.S."/>
            <person name="Holmes I."/>
            <person name="Hoskins R.A."/>
            <person name="Hubisz M.J."/>
            <person name="Hultmark D."/>
            <person name="Huntley M.A."/>
            <person name="Jaffe D.B."/>
            <person name="Jagadeeshan S."/>
            <person name="Jeck W.R."/>
            <person name="Johnson J."/>
            <person name="Jones C.D."/>
            <person name="Jordan W.C."/>
            <person name="Karpen G.H."/>
            <person name="Kataoka E."/>
            <person name="Keightley P.D."/>
            <person name="Kheradpour P."/>
            <person name="Kirkness E.F."/>
            <person name="Koerich L.B."/>
            <person name="Kristiansen K."/>
            <person name="Kudrna D."/>
            <person name="Kulathinal R.J."/>
            <person name="Kumar S."/>
            <person name="Kwok R."/>
            <person name="Lander E."/>
            <person name="Langley C.H."/>
            <person name="Lapoint R."/>
            <person name="Lazzaro B.P."/>
            <person name="Lee S.J."/>
            <person name="Levesque L."/>
            <person name="Li R."/>
            <person name="Lin C.F."/>
            <person name="Lin M.F."/>
            <person name="Lindblad-Toh K."/>
            <person name="Llopart A."/>
            <person name="Long M."/>
            <person name="Low L."/>
            <person name="Lozovsky E."/>
            <person name="Lu J."/>
            <person name="Luo M."/>
            <person name="Machado C.A."/>
            <person name="Makalowski W."/>
            <person name="Marzo M."/>
            <person name="Matsuda M."/>
            <person name="Matzkin L."/>
            <person name="McAllister B."/>
            <person name="McBride C.S."/>
            <person name="McKernan B."/>
            <person name="McKernan K."/>
            <person name="Mendez-Lago M."/>
            <person name="Minx P."/>
            <person name="Mollenhauer M.U."/>
            <person name="Montooth K."/>
            <person name="Mount S.M."/>
            <person name="Mu X."/>
            <person name="Myers E."/>
            <person name="Negre B."/>
            <person name="Newfeld S."/>
            <person name="Nielsen R."/>
            <person name="Noor M.A."/>
            <person name="O'Grady P."/>
            <person name="Pachter L."/>
            <person name="Papaceit M."/>
            <person name="Parisi M.J."/>
            <person name="Parisi M."/>
            <person name="Parts L."/>
            <person name="Pedersen J.S."/>
            <person name="Pesole G."/>
            <person name="Phillippy A.M."/>
            <person name="Ponting C.P."/>
            <person name="Pop M."/>
            <person name="Porcelli D."/>
            <person name="Powell J.R."/>
            <person name="Prohaska S."/>
            <person name="Pruitt K."/>
            <person name="Puig M."/>
            <person name="Quesneville H."/>
            <person name="Ram K.R."/>
            <person name="Rand D."/>
            <person name="Rasmussen M.D."/>
            <person name="Reed L.K."/>
            <person name="Reenan R."/>
            <person name="Reily A."/>
            <person name="Remington K.A."/>
            <person name="Rieger T.T."/>
            <person name="Ritchie M.G."/>
            <person name="Robin C."/>
            <person name="Rogers Y.H."/>
            <person name="Rohde C."/>
            <person name="Rozas J."/>
            <person name="Rubenfield M.J."/>
            <person name="Ruiz A."/>
            <person name="Russo S."/>
            <person name="Salzberg S.L."/>
            <person name="Sanchez-Gracia A."/>
            <person name="Saranga D.J."/>
            <person name="Sato H."/>
            <person name="Schaeffer S.W."/>
            <person name="Schatz M.C."/>
            <person name="Schlenke T."/>
            <person name="Schwartz R."/>
            <person name="Segarra C."/>
            <person name="Singh R.S."/>
            <person name="Sirot L."/>
            <person name="Sirota M."/>
            <person name="Sisneros N.B."/>
            <person name="Smith C.D."/>
            <person name="Smith T.F."/>
            <person name="Spieth J."/>
            <person name="Stage D.E."/>
            <person name="Stark A."/>
            <person name="Stephan W."/>
            <person name="Strausberg R.L."/>
            <person name="Strempel S."/>
            <person name="Sturgill D."/>
            <person name="Sutton G."/>
            <person name="Sutton G.G."/>
            <person name="Tao W."/>
            <person name="Teichmann S."/>
            <person name="Tobari Y.N."/>
            <person name="Tomimura Y."/>
            <person name="Tsolas J.M."/>
            <person name="Valente V.L."/>
            <person name="Venter E."/>
            <person name="Venter J.C."/>
            <person name="Vicario S."/>
            <person name="Vieira F.G."/>
            <person name="Vilella A.J."/>
            <person name="Villasante A."/>
            <person name="Walenz B."/>
            <person name="Wang J."/>
            <person name="Wasserman M."/>
            <person name="Watts T."/>
            <person name="Wilson D."/>
            <person name="Wilson R.K."/>
            <person name="Wing R.A."/>
            <person name="Wolfner M.F."/>
            <person name="Wong A."/>
            <person name="Wong G.K."/>
            <person name="Wu C.I."/>
            <person name="Wu G."/>
            <person name="Yamamoto D."/>
            <person name="Yang H.P."/>
            <person name="Yang S.P."/>
            <person name="Yorke J.A."/>
            <person name="Yoshida K."/>
            <person name="Zdobnov E."/>
            <person name="Zhang P."/>
            <person name="Zhang Y."/>
            <person name="Zimin A.V."/>
            <person name="Baldwin J."/>
            <person name="Abdouelleil A."/>
            <person name="Abdulkadir J."/>
            <person name="Abebe A."/>
            <person name="Abera B."/>
            <person name="Abreu J."/>
            <person name="Acer S.C."/>
            <person name="Aftuck L."/>
            <person name="Alexander A."/>
            <person name="An P."/>
            <person name="Anderson E."/>
            <person name="Anderson S."/>
            <person name="Arachi H."/>
            <person name="Azer M."/>
            <person name="Bachantsang P."/>
            <person name="Barry A."/>
            <person name="Bayul T."/>
            <person name="Berlin A."/>
            <person name="Bessette D."/>
            <person name="Bloom T."/>
            <person name="Blye J."/>
            <person name="Boguslavskiy L."/>
            <person name="Bonnet C."/>
            <person name="Boukhgalter B."/>
            <person name="Bourzgui I."/>
            <person name="Brown A."/>
            <person name="Cahill P."/>
            <person name="Channer S."/>
            <person name="Cheshatsang Y."/>
            <person name="Chuda L."/>
            <person name="Citroen M."/>
            <person name="Collymore A."/>
            <person name="Cooke P."/>
            <person name="Costello M."/>
            <person name="D'Aco K."/>
            <person name="Daza R."/>
            <person name="De Haan G."/>
            <person name="DeGray S."/>
            <person name="DeMaso C."/>
            <person name="Dhargay N."/>
            <person name="Dooley K."/>
            <person name="Dooley E."/>
            <person name="Doricent M."/>
            <person name="Dorje P."/>
            <person name="Dorjee K."/>
            <person name="Dupes A."/>
            <person name="Elong R."/>
            <person name="Falk J."/>
            <person name="Farina A."/>
            <person name="Faro S."/>
            <person name="Ferguson D."/>
            <person name="Fisher S."/>
            <person name="Foley C.D."/>
            <person name="Franke A."/>
            <person name="Friedrich D."/>
            <person name="Gadbois L."/>
            <person name="Gearin G."/>
            <person name="Gearin C.R."/>
            <person name="Giannoukos G."/>
            <person name="Goode T."/>
            <person name="Graham J."/>
            <person name="Grandbois E."/>
            <person name="Grewal S."/>
            <person name="Gyaltsen K."/>
            <person name="Hafez N."/>
            <person name="Hagos B."/>
            <person name="Hall J."/>
            <person name="Henson C."/>
            <person name="Hollinger A."/>
            <person name="Honan T."/>
            <person name="Huard M.D."/>
            <person name="Hughes L."/>
            <person name="Hurhula B."/>
            <person name="Husby M.E."/>
            <person name="Kamat A."/>
            <person name="Kanga B."/>
            <person name="Kashin S."/>
            <person name="Khazanovich D."/>
            <person name="Kisner P."/>
            <person name="Lance K."/>
            <person name="Lara M."/>
            <person name="Lee W."/>
            <person name="Lennon N."/>
            <person name="Letendre F."/>
            <person name="LeVine R."/>
            <person name="Lipovsky A."/>
            <person name="Liu X."/>
            <person name="Liu J."/>
            <person name="Liu S."/>
            <person name="Lokyitsang T."/>
            <person name="Lokyitsang Y."/>
            <person name="Lubonja R."/>
            <person name="Lui A."/>
            <person name="MacDonald P."/>
            <person name="Magnisalis V."/>
            <person name="Maru K."/>
            <person name="Matthews C."/>
            <person name="McCusker W."/>
            <person name="McDonough S."/>
            <person name="Mehta T."/>
            <person name="Meldrim J."/>
            <person name="Meneus L."/>
            <person name="Mihai O."/>
            <person name="Mihalev A."/>
            <person name="Mihova T."/>
            <person name="Mittelman R."/>
            <person name="Mlenga V."/>
            <person name="Montmayeur A."/>
            <person name="Mulrain L."/>
            <person name="Navidi A."/>
            <person name="Naylor J."/>
            <person name="Negash T."/>
            <person name="Nguyen T."/>
            <person name="Nguyen N."/>
            <person name="Nicol R."/>
            <person name="Norbu C."/>
            <person name="Norbu N."/>
            <person name="Novod N."/>
            <person name="O'Neill B."/>
            <person name="Osman S."/>
            <person name="Markiewicz E."/>
            <person name="Oyono O.L."/>
            <person name="Patti C."/>
            <person name="Phunkhang P."/>
            <person name="Pierre F."/>
            <person name="Priest M."/>
            <person name="Raghuraman S."/>
            <person name="Rege F."/>
            <person name="Reyes R."/>
            <person name="Rise C."/>
            <person name="Rogov P."/>
            <person name="Ross K."/>
            <person name="Ryan E."/>
            <person name="Settipalli S."/>
            <person name="Shea T."/>
            <person name="Sherpa N."/>
            <person name="Shi L."/>
            <person name="Shih D."/>
            <person name="Sparrow T."/>
            <person name="Spaulding J."/>
            <person name="Stalker J."/>
            <person name="Stange-Thomann N."/>
            <person name="Stavropoulos S."/>
            <person name="Stone C."/>
            <person name="Strader C."/>
            <person name="Tesfaye S."/>
            <person name="Thomson T."/>
            <person name="Thoulutsang Y."/>
            <person name="Thoulutsang D."/>
            <person name="Topham K."/>
            <person name="Topping I."/>
            <person name="Tsamla T."/>
            <person name="Vassiliev H."/>
            <person name="Vo A."/>
            <person name="Wangchuk T."/>
            <person name="Wangdi T."/>
            <person name="Weiand M."/>
            <person name="Wilkinson J."/>
            <person name="Wilson A."/>
            <person name="Yadav S."/>
            <person name="Young G."/>
            <person name="Yu Q."/>
            <person name="Zembek L."/>
            <person name="Zhong D."/>
            <person name="Zimmer A."/>
            <person name="Zwirko Z."/>
            <person name="Jaffe D.B."/>
            <person name="Alvarez P."/>
            <person name="Brockman W."/>
            <person name="Butler J."/>
            <person name="Chin C."/>
            <person name="Gnerre S."/>
            <person name="Grabherr M."/>
            <person name="Kleber M."/>
            <person name="Mauceli E."/>
            <person name="MacCallum I."/>
        </authorList>
    </citation>
    <scope>NUCLEOTIDE SEQUENCE [LARGE SCALE GENOMIC DNA]</scope>
    <source>
        <strain evidence="4">Tucson 14030-0811.24</strain>
    </source>
</reference>
<dbReference type="OrthoDB" id="7833770at2759"/>
<sequence>MHSLLLVDLVLGLLGLLSISSARNHMTMRADIADCKEGTLYPNSTSTGGYMYCSGGVLHSEECPTGTYFDSNYQICRHGTPPSSSSTDGSSLSGLCQRPGLTADLLDCNQYYHCSGKGAQLDHNYCPVGYIFDTSKYTCISGSC</sequence>
<gene>
    <name evidence="3" type="primary">Dwil\GK28100</name>
    <name evidence="3" type="ORF">Dwil_GK28100</name>
</gene>
<feature type="chain" id="PRO_5006387327" description="Chitin-binding type-2 domain-containing protein" evidence="1">
    <location>
        <begin position="23"/>
        <end position="144"/>
    </location>
</feature>
<dbReference type="InParanoid" id="A0A0Q9X0G8"/>
<dbReference type="Gene3D" id="2.170.140.10">
    <property type="entry name" value="Chitin binding domain"/>
    <property type="match status" value="2"/>
</dbReference>
<name>A0A0Q9X0G8_DROWI</name>
<feature type="signal peptide" evidence="1">
    <location>
        <begin position="1"/>
        <end position="22"/>
    </location>
</feature>
<evidence type="ECO:0000313" key="3">
    <source>
        <dbReference type="EMBL" id="KRF98952.1"/>
    </source>
</evidence>
<feature type="domain" description="Chitin-binding type-2" evidence="2">
    <location>
        <begin position="32"/>
        <end position="86"/>
    </location>
</feature>
<dbReference type="GO" id="GO:0005576">
    <property type="term" value="C:extracellular region"/>
    <property type="evidence" value="ECO:0007669"/>
    <property type="project" value="InterPro"/>
</dbReference>
<dbReference type="InterPro" id="IPR036508">
    <property type="entry name" value="Chitin-bd_dom_sf"/>
</dbReference>